<evidence type="ECO:0000256" key="1">
    <source>
        <dbReference type="SAM" id="SignalP"/>
    </source>
</evidence>
<feature type="chain" id="PRO_5027855013" evidence="1">
    <location>
        <begin position="28"/>
        <end position="329"/>
    </location>
</feature>
<dbReference type="InterPro" id="IPR036280">
    <property type="entry name" value="Multihaem_cyt_sf"/>
</dbReference>
<name>A0A7C3CRR4_9BACT</name>
<keyword evidence="1" id="KW-0732">Signal</keyword>
<feature type="signal peptide" evidence="1">
    <location>
        <begin position="1"/>
        <end position="27"/>
    </location>
</feature>
<gene>
    <name evidence="2" type="ORF">ENJ40_03715</name>
</gene>
<dbReference type="Gene3D" id="3.90.10.10">
    <property type="entry name" value="Cytochrome C3"/>
    <property type="match status" value="1"/>
</dbReference>
<proteinExistence type="predicted"/>
<reference evidence="2" key="1">
    <citation type="journal article" date="2020" name="mSystems">
        <title>Genome- and Community-Level Interaction Insights into Carbon Utilization and Element Cycling Functions of Hydrothermarchaeota in Hydrothermal Sediment.</title>
        <authorList>
            <person name="Zhou Z."/>
            <person name="Liu Y."/>
            <person name="Xu W."/>
            <person name="Pan J."/>
            <person name="Luo Z.H."/>
            <person name="Li M."/>
        </authorList>
    </citation>
    <scope>NUCLEOTIDE SEQUENCE [LARGE SCALE GENOMIC DNA]</scope>
    <source>
        <strain evidence="2">HyVt-483</strain>
    </source>
</reference>
<sequence>MRKAILILLALCTVVVFWLTSCTAPQAGKKVAPGAPSATSEVKKKAPAKAEKVKAEKVVVAKKEVKKKEEKPKNIYEMKIKPLTPAECARCHFGIYETLKKHGGKHRQVCTNCHKKFHQYNPVENNWKEIMPKCNRCHGYPHGKKVTQCLSCHRNPHSPRTIKLADVSGKCGLCHKKETAWVQNHESAHQDVGCEGCHSERHGRIPSCFECHEQGHVKGQTVKDCLKCHNPHMPLNIKPFKGLMVRNQVCGSCHKVEFEKLSTTAAKHGKLACTFCHPKHGFKPRCEGCHGKPHSPALHKRFPNCLKCHLDPHSLGMGPRRAGAGVHSK</sequence>
<dbReference type="PROSITE" id="PS51257">
    <property type="entry name" value="PROKAR_LIPOPROTEIN"/>
    <property type="match status" value="1"/>
</dbReference>
<evidence type="ECO:0000313" key="2">
    <source>
        <dbReference type="EMBL" id="HFC97554.1"/>
    </source>
</evidence>
<organism evidence="2">
    <name type="scientific">Thermosulfurimonas dismutans</name>
    <dbReference type="NCBI Taxonomy" id="999894"/>
    <lineage>
        <taxon>Bacteria</taxon>
        <taxon>Pseudomonadati</taxon>
        <taxon>Thermodesulfobacteriota</taxon>
        <taxon>Thermodesulfobacteria</taxon>
        <taxon>Thermodesulfobacteriales</taxon>
        <taxon>Thermodesulfobacteriaceae</taxon>
        <taxon>Thermosulfurimonas</taxon>
    </lineage>
</organism>
<dbReference type="EMBL" id="DRMH01000043">
    <property type="protein sequence ID" value="HFC97554.1"/>
    <property type="molecule type" value="Genomic_DNA"/>
</dbReference>
<dbReference type="AlphaFoldDB" id="A0A7C3CRR4"/>
<comment type="caution">
    <text evidence="2">The sequence shown here is derived from an EMBL/GenBank/DDBJ whole genome shotgun (WGS) entry which is preliminary data.</text>
</comment>
<dbReference type="SUPFAM" id="SSF48695">
    <property type="entry name" value="Multiheme cytochromes"/>
    <property type="match status" value="1"/>
</dbReference>
<accession>A0A7C3CRR4</accession>
<dbReference type="Proteomes" id="UP000886043">
    <property type="component" value="Unassembled WGS sequence"/>
</dbReference>
<protein>
    <submittedName>
        <fullName evidence="2">Cytochrome C</fullName>
    </submittedName>
</protein>